<accession>A0A813WWN2</accession>
<dbReference type="Proteomes" id="UP000663836">
    <property type="component" value="Unassembled WGS sequence"/>
</dbReference>
<name>A0A813WWN2_9BILA</name>
<comment type="caution">
    <text evidence="1">The sequence shown here is derived from an EMBL/GenBank/DDBJ whole genome shotgun (WGS) entry which is preliminary data.</text>
</comment>
<proteinExistence type="predicted"/>
<reference evidence="1" key="1">
    <citation type="submission" date="2021-02" db="EMBL/GenBank/DDBJ databases">
        <authorList>
            <person name="Nowell W R."/>
        </authorList>
    </citation>
    <scope>NUCLEOTIDE SEQUENCE</scope>
</reference>
<gene>
    <name evidence="2" type="ORF">JBS370_LOCUS659</name>
    <name evidence="1" type="ORF">ZHD862_LOCUS5172</name>
</gene>
<sequence>MLRKSHLKSKIQHRIPEFEIIDNDETTNIGRIYPFSTDLEHSEYGKAVAVKIPQNMKAETKATLLMATLIIKMRIV</sequence>
<evidence type="ECO:0000313" key="3">
    <source>
        <dbReference type="Proteomes" id="UP000663864"/>
    </source>
</evidence>
<organism evidence="1 3">
    <name type="scientific">Rotaria sordida</name>
    <dbReference type="NCBI Taxonomy" id="392033"/>
    <lineage>
        <taxon>Eukaryota</taxon>
        <taxon>Metazoa</taxon>
        <taxon>Spiralia</taxon>
        <taxon>Gnathifera</taxon>
        <taxon>Rotifera</taxon>
        <taxon>Eurotatoria</taxon>
        <taxon>Bdelloidea</taxon>
        <taxon>Philodinida</taxon>
        <taxon>Philodinidae</taxon>
        <taxon>Rotaria</taxon>
    </lineage>
</organism>
<protein>
    <submittedName>
        <fullName evidence="1">Uncharacterized protein</fullName>
    </submittedName>
</protein>
<dbReference type="EMBL" id="CAJOBD010000019">
    <property type="protein sequence ID" value="CAF3536991.1"/>
    <property type="molecule type" value="Genomic_DNA"/>
</dbReference>
<evidence type="ECO:0000313" key="2">
    <source>
        <dbReference type="EMBL" id="CAF3536991.1"/>
    </source>
</evidence>
<evidence type="ECO:0000313" key="1">
    <source>
        <dbReference type="EMBL" id="CAF0856949.1"/>
    </source>
</evidence>
<dbReference type="AlphaFoldDB" id="A0A813WWN2"/>
<dbReference type="EMBL" id="CAJNOT010000134">
    <property type="protein sequence ID" value="CAF0856949.1"/>
    <property type="molecule type" value="Genomic_DNA"/>
</dbReference>
<dbReference type="Proteomes" id="UP000663864">
    <property type="component" value="Unassembled WGS sequence"/>
</dbReference>